<dbReference type="OMA" id="AYEEPPG"/>
<organism evidence="2 3">
    <name type="scientific">Streptomyces avermitilis</name>
    <dbReference type="NCBI Taxonomy" id="33903"/>
    <lineage>
        <taxon>Bacteria</taxon>
        <taxon>Bacillati</taxon>
        <taxon>Actinomycetota</taxon>
        <taxon>Actinomycetes</taxon>
        <taxon>Kitasatosporales</taxon>
        <taxon>Streptomycetaceae</taxon>
        <taxon>Streptomyces</taxon>
    </lineage>
</organism>
<dbReference type="AlphaFoldDB" id="A0A4D4MRY4"/>
<dbReference type="Gene3D" id="3.40.630.30">
    <property type="match status" value="1"/>
</dbReference>
<feature type="compositionally biased region" description="Basic and acidic residues" evidence="1">
    <location>
        <begin position="184"/>
        <end position="203"/>
    </location>
</feature>
<evidence type="ECO:0008006" key="4">
    <source>
        <dbReference type="Google" id="ProtNLM"/>
    </source>
</evidence>
<evidence type="ECO:0000313" key="2">
    <source>
        <dbReference type="EMBL" id="GDY74932.1"/>
    </source>
</evidence>
<comment type="caution">
    <text evidence="2">The sequence shown here is derived from an EMBL/GenBank/DDBJ whole genome shotgun (WGS) entry which is preliminary data.</text>
</comment>
<accession>A0A4D4MRY4</accession>
<proteinExistence type="predicted"/>
<dbReference type="InterPro" id="IPR016181">
    <property type="entry name" value="Acyl_CoA_acyltransferase"/>
</dbReference>
<feature type="compositionally biased region" description="Basic and acidic residues" evidence="1">
    <location>
        <begin position="225"/>
        <end position="236"/>
    </location>
</feature>
<feature type="region of interest" description="Disordered" evidence="1">
    <location>
        <begin position="217"/>
        <end position="236"/>
    </location>
</feature>
<dbReference type="EMBL" id="BJHY01000001">
    <property type="protein sequence ID" value="GDY74932.1"/>
    <property type="molecule type" value="Genomic_DNA"/>
</dbReference>
<dbReference type="Proteomes" id="UP000299211">
    <property type="component" value="Unassembled WGS sequence"/>
</dbReference>
<name>A0A4D4MRY4_STRAX</name>
<evidence type="ECO:0000313" key="3">
    <source>
        <dbReference type="Proteomes" id="UP000299211"/>
    </source>
</evidence>
<protein>
    <recommendedName>
        <fullName evidence="4">N-acetyltransferase domain-containing protein</fullName>
    </recommendedName>
</protein>
<feature type="region of interest" description="Disordered" evidence="1">
    <location>
        <begin position="1"/>
        <end position="21"/>
    </location>
</feature>
<sequence>MTAPPRREPQPPGGGSVPSPRDATVRLRRLNRWQAETLREDLADLYVESFQARPGEEYRGREAFLRRLTGDIRRPGFALLIAEDTAFAGCAYGFPVRREGTWWRGFDGPLPRSVEQLTASGHVFAITEIVVHPHAQDPDLARRLQERLITDHHASLGATMVDQADAATCDAFLSWGWRDIGAVRRPPDPVTRRPSDPAVRRPADPAALRVLVLPLGPRTATRPDGLAHENRTQRPD</sequence>
<feature type="region of interest" description="Disordered" evidence="1">
    <location>
        <begin position="184"/>
        <end position="204"/>
    </location>
</feature>
<evidence type="ECO:0000256" key="1">
    <source>
        <dbReference type="SAM" id="MobiDB-lite"/>
    </source>
</evidence>
<gene>
    <name evidence="2" type="ORF">SAV31267_044170</name>
</gene>
<reference evidence="2 3" key="1">
    <citation type="submission" date="2019-04" db="EMBL/GenBank/DDBJ databases">
        <title>Draft genome sequences of Streptomyces avermitilis ATCC 31267.</title>
        <authorList>
            <person name="Komaki H."/>
            <person name="Tamura T."/>
            <person name="Hosoyama A."/>
        </authorList>
    </citation>
    <scope>NUCLEOTIDE SEQUENCE [LARGE SCALE GENOMIC DNA]</scope>
    <source>
        <strain evidence="2 3">ATCC 31267</strain>
    </source>
</reference>
<dbReference type="SUPFAM" id="SSF55729">
    <property type="entry name" value="Acyl-CoA N-acyltransferases (Nat)"/>
    <property type="match status" value="1"/>
</dbReference>